<gene>
    <name evidence="1" type="ORF">RNAN_1192</name>
</gene>
<evidence type="ECO:0008006" key="3">
    <source>
        <dbReference type="Google" id="ProtNLM"/>
    </source>
</evidence>
<sequence>MMTQQNTTPFAWWLPVELAEHQCWHVNIGPLSLYLSRQPQQWLLAYEQLSPTEHREQLSSAAALCMPPGLTAERYMFRQSPASFCLTPLLLDRPVVVKTLQPLHIPSGEQITLYISSPVTVRAALRQPDCPLQDIAVTRLSDTWFGPSTQVGELCYADKTHARFSKDELPKRPHRAITPVHIHNSSRQLLSLNKISIPVPYLAVYSSADGNLWTDPIRLQHESAGGLTRFKTGQLSTAELGSMTQLSPARTVPDKHNFIRAFTHMFTD</sequence>
<reference evidence="1 2" key="1">
    <citation type="journal article" date="2012" name="J. Bacteriol.">
        <title>Genome Sequence of the Protease-Producing Bacterium Rheinheimera nanhaiensis E407-8T, Isolated from Deep-Sea Sediment of the South China Sea.</title>
        <authorList>
            <person name="Zhang X.-Y."/>
            <person name="Zhang Y.-J."/>
            <person name="Qin Q.-L."/>
            <person name="Xie B.-B."/>
            <person name="Chen X.-L."/>
            <person name="Zhou B.-C."/>
            <person name="Zhang Y.-Z."/>
        </authorList>
    </citation>
    <scope>NUCLEOTIDE SEQUENCE [LARGE SCALE GENOMIC DNA]</scope>
    <source>
        <strain evidence="1 2">E407-8</strain>
    </source>
</reference>
<keyword evidence="2" id="KW-1185">Reference proteome</keyword>
<accession>I1DVZ3</accession>
<protein>
    <recommendedName>
        <fullName evidence="3">DUF432 domain-containing protein</fullName>
    </recommendedName>
</protein>
<dbReference type="Proteomes" id="UP000004374">
    <property type="component" value="Unassembled WGS sequence"/>
</dbReference>
<evidence type="ECO:0000313" key="2">
    <source>
        <dbReference type="Proteomes" id="UP000004374"/>
    </source>
</evidence>
<comment type="caution">
    <text evidence="1">The sequence shown here is derived from an EMBL/GenBank/DDBJ whole genome shotgun (WGS) entry which is preliminary data.</text>
</comment>
<dbReference type="OrthoDB" id="6695259at2"/>
<dbReference type="STRING" id="562729.RNAN_1192"/>
<organism evidence="1 2">
    <name type="scientific">Rheinheimera nanhaiensis E407-8</name>
    <dbReference type="NCBI Taxonomy" id="562729"/>
    <lineage>
        <taxon>Bacteria</taxon>
        <taxon>Pseudomonadati</taxon>
        <taxon>Pseudomonadota</taxon>
        <taxon>Gammaproteobacteria</taxon>
        <taxon>Chromatiales</taxon>
        <taxon>Chromatiaceae</taxon>
        <taxon>Rheinheimera</taxon>
    </lineage>
</organism>
<name>I1DVZ3_9GAMM</name>
<dbReference type="EMBL" id="BAFK01000005">
    <property type="protein sequence ID" value="GAB58221.1"/>
    <property type="molecule type" value="Genomic_DNA"/>
</dbReference>
<proteinExistence type="predicted"/>
<evidence type="ECO:0000313" key="1">
    <source>
        <dbReference type="EMBL" id="GAB58221.1"/>
    </source>
</evidence>
<dbReference type="AlphaFoldDB" id="I1DVZ3"/>